<evidence type="ECO:0000313" key="6">
    <source>
        <dbReference type="Proteomes" id="UP000576087"/>
    </source>
</evidence>
<dbReference type="EMBL" id="JACIGW010000002">
    <property type="protein sequence ID" value="MBB4348519.1"/>
    <property type="molecule type" value="Genomic_DNA"/>
</dbReference>
<evidence type="ECO:0000313" key="2">
    <source>
        <dbReference type="EMBL" id="MBB4411755.1"/>
    </source>
</evidence>
<keyword evidence="5" id="KW-1185">Reference proteome</keyword>
<gene>
    <name evidence="2" type="ORF">GGE31_002260</name>
    <name evidence="1" type="ORF">GGE33_002261</name>
    <name evidence="3" type="ORF">GGE35_002262</name>
</gene>
<comment type="caution">
    <text evidence="2">The sequence shown here is derived from an EMBL/GenBank/DDBJ whole genome shotgun (WGS) entry which is preliminary data.</text>
</comment>
<evidence type="ECO:0000313" key="1">
    <source>
        <dbReference type="EMBL" id="MBB4348519.1"/>
    </source>
</evidence>
<organism evidence="2 5">
    <name type="scientific">Aliirhizobium cellulosilyticum</name>
    <dbReference type="NCBI Taxonomy" id="393664"/>
    <lineage>
        <taxon>Bacteria</taxon>
        <taxon>Pseudomonadati</taxon>
        <taxon>Pseudomonadota</taxon>
        <taxon>Alphaproteobacteria</taxon>
        <taxon>Hyphomicrobiales</taxon>
        <taxon>Rhizobiaceae</taxon>
        <taxon>Aliirhizobium</taxon>
    </lineage>
</organism>
<dbReference type="Proteomes" id="UP000520770">
    <property type="component" value="Unassembled WGS sequence"/>
</dbReference>
<protein>
    <submittedName>
        <fullName evidence="2">Uncharacterized protein</fullName>
    </submittedName>
</protein>
<sequence>MNSIDQERAFSDKIDCKFPYLDTSKATALVAEALSISPNAAFCVLYEILAPPHSEKVPKQRQRELLATWSELASFPLAVPISNMASHVIDGREVSTKQALSLMREAAAIQGQYAALTVISHLAYAGNENLDCDAVDTLEREIRMRWDASI</sequence>
<dbReference type="EMBL" id="JACIHM010000002">
    <property type="protein sequence ID" value="MBB4446446.1"/>
    <property type="molecule type" value="Genomic_DNA"/>
</dbReference>
<proteinExistence type="predicted"/>
<reference evidence="4 5" key="1">
    <citation type="submission" date="2020-08" db="EMBL/GenBank/DDBJ databases">
        <title>Genomic Encyclopedia of Type Strains, Phase IV (KMG-V): Genome sequencing to study the core and pangenomes of soil and plant-associated prokaryotes.</title>
        <authorList>
            <person name="Whitman W."/>
        </authorList>
    </citation>
    <scope>NUCLEOTIDE SEQUENCE [LARGE SCALE GENOMIC DNA]</scope>
    <source>
        <strain evidence="2 5">SEMIA 444</strain>
        <strain evidence="1 4">SEMIA 448</strain>
        <strain evidence="3 6">SEMIA 452</strain>
    </source>
</reference>
<dbReference type="EMBL" id="JACIGY010000002">
    <property type="protein sequence ID" value="MBB4411755.1"/>
    <property type="molecule type" value="Genomic_DNA"/>
</dbReference>
<accession>A0A7W6TG84</accession>
<evidence type="ECO:0000313" key="5">
    <source>
        <dbReference type="Proteomes" id="UP000524535"/>
    </source>
</evidence>
<dbReference type="RefSeq" id="WP_183823110.1">
    <property type="nucleotide sequence ID" value="NZ_JACIGW010000002.1"/>
</dbReference>
<evidence type="ECO:0000313" key="4">
    <source>
        <dbReference type="Proteomes" id="UP000520770"/>
    </source>
</evidence>
<evidence type="ECO:0000313" key="3">
    <source>
        <dbReference type="EMBL" id="MBB4446446.1"/>
    </source>
</evidence>
<name>A0A7W6TG84_9HYPH</name>
<dbReference type="Proteomes" id="UP000576087">
    <property type="component" value="Unassembled WGS sequence"/>
</dbReference>
<dbReference type="Proteomes" id="UP000524535">
    <property type="component" value="Unassembled WGS sequence"/>
</dbReference>
<dbReference type="AlphaFoldDB" id="A0A7W6TG84"/>